<reference evidence="3" key="3">
    <citation type="submission" date="2017-11" db="EMBL/GenBank/DDBJ databases">
        <title>PacBio sequencing of new strain of the secondary endosymbiont Candidatus Hamiltonella defensa.</title>
        <authorList>
            <person name="Strand M.R."/>
            <person name="Oliver K."/>
        </authorList>
    </citation>
    <scope>NUCLEOTIDE SEQUENCE [LARGE SCALE GENOMIC DNA]</scope>
    <source>
        <strain evidence="3">A2C</strain>
    </source>
</reference>
<dbReference type="EMBL" id="CP017606">
    <property type="protein sequence ID" value="ATW29665.1"/>
    <property type="molecule type" value="Genomic_DNA"/>
</dbReference>
<dbReference type="InterPro" id="IPR018841">
    <property type="entry name" value="DUF2442"/>
</dbReference>
<dbReference type="GeneID" id="66260839"/>
<reference evidence="2" key="4">
    <citation type="journal article" date="2018" name="Genome Biol. Evol.">
        <title>Culture-Facilitated Comparative Genomics of the Facultative Symbiont Hamiltonella defensa.</title>
        <authorList>
            <person name="Chevignon G."/>
            <person name="Boyd B.M."/>
            <person name="Brandt J.W."/>
            <person name="Oliver K.M."/>
            <person name="Strand M.R."/>
        </authorList>
    </citation>
    <scope>NUCLEOTIDE SEQUENCE</scope>
    <source>
        <strain evidence="2">A2C</strain>
    </source>
</reference>
<reference evidence="3" key="1">
    <citation type="submission" date="2016-10" db="EMBL/GenBank/DDBJ databases">
        <authorList>
            <person name="Chevignon G."/>
        </authorList>
    </citation>
    <scope>NUCLEOTIDE SEQUENCE [LARGE SCALE GENOMIC DNA]</scope>
    <source>
        <strain evidence="3">A2C</strain>
    </source>
</reference>
<evidence type="ECO:0000313" key="3">
    <source>
        <dbReference type="Proteomes" id="UP000230008"/>
    </source>
</evidence>
<dbReference type="OMA" id="HTMWVEL"/>
<dbReference type="RefSeq" id="WP_015873551.1">
    <property type="nucleotide sequence ID" value="NZ_CADIJI010000070.1"/>
</dbReference>
<accession>A0A2D3SWW2</accession>
<proteinExistence type="predicted"/>
<sequence length="82" mass="9330">MSISAKQVRFDDSYLWVELNDARTLGVPLVWFPKLLNATEQDRQQFELSARGIHWEGLNEDISIEGLLNGQGDLSQRPHHAA</sequence>
<organism evidence="2 3">
    <name type="scientific">Candidatus Williamhamiltonella defendens</name>
    <dbReference type="NCBI Taxonomy" id="138072"/>
    <lineage>
        <taxon>Bacteria</taxon>
        <taxon>Pseudomonadati</taxon>
        <taxon>Pseudomonadota</taxon>
        <taxon>Gammaproteobacteria</taxon>
        <taxon>Enterobacterales</taxon>
        <taxon>Enterobacteriaceae</taxon>
        <taxon>aphid secondary symbionts</taxon>
        <taxon>Candidatus Williamhamiltonella</taxon>
    </lineage>
</organism>
<protein>
    <submittedName>
        <fullName evidence="1">DUF2442 domain-containing protein</fullName>
    </submittedName>
</protein>
<dbReference type="Proteomes" id="UP000792865">
    <property type="component" value="Chromosome"/>
</dbReference>
<gene>
    <name evidence="2" type="ORF">BJP41_04110</name>
    <name evidence="1" type="ORF">CJJ18_04070</name>
</gene>
<evidence type="ECO:0000313" key="2">
    <source>
        <dbReference type="EMBL" id="ATW29665.1"/>
    </source>
</evidence>
<dbReference type="Pfam" id="PF10387">
    <property type="entry name" value="DUF2442"/>
    <property type="match status" value="1"/>
</dbReference>
<reference evidence="1" key="2">
    <citation type="submission" date="2017-08" db="EMBL/GenBank/DDBJ databases">
        <title>Genome sequence of Candidatus Hamiltonella defensa from Acyrthosiphon pisum strain MI47.</title>
        <authorList>
            <person name="Patel V.A."/>
            <person name="Chevignon G."/>
            <person name="Russell J.A."/>
            <person name="Oliver K.M."/>
        </authorList>
    </citation>
    <scope>NUCLEOTIDE SEQUENCE</scope>
    <source>
        <strain evidence="1">MI47</strain>
    </source>
</reference>
<dbReference type="AlphaFoldDB" id="A0A2D3SWW2"/>
<dbReference type="Proteomes" id="UP000230008">
    <property type="component" value="Chromosome"/>
</dbReference>
<name>A0A2D3SWW2_9ENTR</name>
<evidence type="ECO:0000313" key="1">
    <source>
        <dbReference type="EMBL" id="ASV33363.1"/>
    </source>
</evidence>
<dbReference type="Gene3D" id="3.30.2020.40">
    <property type="entry name" value="Uncharacterised protein PF10387, DUF2442"/>
    <property type="match status" value="1"/>
</dbReference>
<dbReference type="EMBL" id="CP022932">
    <property type="protein sequence ID" value="ASV33363.1"/>
    <property type="molecule type" value="Genomic_DNA"/>
</dbReference>